<reference evidence="4" key="2">
    <citation type="submission" date="2025-08" db="UniProtKB">
        <authorList>
            <consortium name="Ensembl"/>
        </authorList>
    </citation>
    <scope>IDENTIFICATION</scope>
</reference>
<dbReference type="GeneTree" id="ENSGT00940000163452"/>
<dbReference type="Ensembl" id="ENSSAUT00010058600.1">
    <property type="protein sequence ID" value="ENSSAUP00010055771.1"/>
    <property type="gene ID" value="ENSSAUG00010022920.1"/>
</dbReference>
<sequence>MAPAVAPKRQRKMLTIAQKVGLLDMLKEGKSYAAVGRHYGINESSVRYKKKEENNIRTTAAISFNKDAKRVVTVRNKTIVRMESEQDDADPRPLTSTFHAEPSPFNASKGWSEKFQKPFGLKSVSLQGEATSADTAGAEAYVNNKFKVIIEEGGYKPEQVFNMDVTGLFWKRMPSRTFIMQDEAKAPGFKAQKDRVTLVMCGNANALPVYWMHNAKAWMTKALNLDWFKQCFIPQVKRYLRGKGLDFKVLLLVDNAGGHADDLSYDGVQIEFLPPNTTSLIQPMDQGIIRAFKALYTRNTLQHLVAAMDSYQDFSLQAYWREDTIASCLQNIQRAIQEMKTETLNACWKKLWPKAVHNPTGCSLDEIHHSAVDAAVNLARQLGGDGFNDMTPDDINALVDAHSQPLTDDDLAEMTKPPSEYEEEEEEENASVDKDEEDELTLDRLATMVRMANELQRAAQEWDPLMFRSLQFSNIIEGGMSVYKNLLAQKKKERQQLPITMFFTRKKTPAPTPSVGKDATVERRQDEE</sequence>
<dbReference type="Pfam" id="PF03184">
    <property type="entry name" value="DDE_1"/>
    <property type="match status" value="1"/>
</dbReference>
<keyword evidence="5" id="KW-1185">Reference proteome</keyword>
<dbReference type="OMA" id="NIMHIAQ"/>
<dbReference type="GO" id="GO:0005634">
    <property type="term" value="C:nucleus"/>
    <property type="evidence" value="ECO:0007669"/>
    <property type="project" value="TreeGrafter"/>
</dbReference>
<dbReference type="Pfam" id="PF04218">
    <property type="entry name" value="CENP-B_N"/>
    <property type="match status" value="1"/>
</dbReference>
<dbReference type="InterPro" id="IPR007889">
    <property type="entry name" value="HTH_Psq"/>
</dbReference>
<dbReference type="InterPro" id="IPR036388">
    <property type="entry name" value="WH-like_DNA-bd_sf"/>
</dbReference>
<reference evidence="4" key="3">
    <citation type="submission" date="2025-09" db="UniProtKB">
        <authorList>
            <consortium name="Ensembl"/>
        </authorList>
    </citation>
    <scope>IDENTIFICATION</scope>
</reference>
<dbReference type="SUPFAM" id="SSF46689">
    <property type="entry name" value="Homeodomain-like"/>
    <property type="match status" value="1"/>
</dbReference>
<dbReference type="GO" id="GO:0003677">
    <property type="term" value="F:DNA binding"/>
    <property type="evidence" value="ECO:0007669"/>
    <property type="project" value="InterPro"/>
</dbReference>
<dbReference type="InParanoid" id="A0A671Y3U3"/>
<dbReference type="PANTHER" id="PTHR19303:SF73">
    <property type="entry name" value="PROTEIN PDC2"/>
    <property type="match status" value="1"/>
</dbReference>
<feature type="compositionally biased region" description="Basic and acidic residues" evidence="1">
    <location>
        <begin position="519"/>
        <end position="528"/>
    </location>
</feature>
<dbReference type="InterPro" id="IPR004875">
    <property type="entry name" value="DDE_SF_endonuclease_dom"/>
</dbReference>
<feature type="domain" description="DDE-1" evidence="2">
    <location>
        <begin position="202"/>
        <end position="348"/>
    </location>
</feature>
<dbReference type="PANTHER" id="PTHR19303">
    <property type="entry name" value="TRANSPOSON"/>
    <property type="match status" value="1"/>
</dbReference>
<evidence type="ECO:0000256" key="1">
    <source>
        <dbReference type="SAM" id="MobiDB-lite"/>
    </source>
</evidence>
<evidence type="ECO:0000313" key="5">
    <source>
        <dbReference type="Proteomes" id="UP000472265"/>
    </source>
</evidence>
<feature type="domain" description="HTH psq-type" evidence="3">
    <location>
        <begin position="8"/>
        <end position="57"/>
    </location>
</feature>
<reference evidence="4" key="1">
    <citation type="submission" date="2021-04" db="EMBL/GenBank/DDBJ databases">
        <authorList>
            <consortium name="Wellcome Sanger Institute Data Sharing"/>
        </authorList>
    </citation>
    <scope>NUCLEOTIDE SEQUENCE [LARGE SCALE GENOMIC DNA]</scope>
</reference>
<evidence type="ECO:0000259" key="2">
    <source>
        <dbReference type="Pfam" id="PF03184"/>
    </source>
</evidence>
<feature type="region of interest" description="Disordered" evidence="1">
    <location>
        <begin position="505"/>
        <end position="528"/>
    </location>
</feature>
<dbReference type="InterPro" id="IPR050863">
    <property type="entry name" value="CenT-Element_Derived"/>
</dbReference>
<feature type="compositionally biased region" description="Acidic residues" evidence="1">
    <location>
        <begin position="420"/>
        <end position="437"/>
    </location>
</feature>
<dbReference type="Proteomes" id="UP000472265">
    <property type="component" value="Chromosome 7"/>
</dbReference>
<evidence type="ECO:0000313" key="4">
    <source>
        <dbReference type="Ensembl" id="ENSSAUP00010055771.1"/>
    </source>
</evidence>
<evidence type="ECO:0000259" key="3">
    <source>
        <dbReference type="Pfam" id="PF04218"/>
    </source>
</evidence>
<dbReference type="Gene3D" id="1.10.10.10">
    <property type="entry name" value="Winged helix-like DNA-binding domain superfamily/Winged helix DNA-binding domain"/>
    <property type="match status" value="1"/>
</dbReference>
<evidence type="ECO:0008006" key="6">
    <source>
        <dbReference type="Google" id="ProtNLM"/>
    </source>
</evidence>
<accession>A0A671Y3U3</accession>
<dbReference type="AlphaFoldDB" id="A0A671Y3U3"/>
<protein>
    <recommendedName>
        <fullName evidence="6">DDE-1 domain-containing protein</fullName>
    </recommendedName>
</protein>
<feature type="region of interest" description="Disordered" evidence="1">
    <location>
        <begin position="406"/>
        <end position="437"/>
    </location>
</feature>
<proteinExistence type="predicted"/>
<dbReference type="InterPro" id="IPR009057">
    <property type="entry name" value="Homeodomain-like_sf"/>
</dbReference>
<organism evidence="4 5">
    <name type="scientific">Sparus aurata</name>
    <name type="common">Gilthead sea bream</name>
    <dbReference type="NCBI Taxonomy" id="8175"/>
    <lineage>
        <taxon>Eukaryota</taxon>
        <taxon>Metazoa</taxon>
        <taxon>Chordata</taxon>
        <taxon>Craniata</taxon>
        <taxon>Vertebrata</taxon>
        <taxon>Euteleostomi</taxon>
        <taxon>Actinopterygii</taxon>
        <taxon>Neopterygii</taxon>
        <taxon>Teleostei</taxon>
        <taxon>Neoteleostei</taxon>
        <taxon>Acanthomorphata</taxon>
        <taxon>Eupercaria</taxon>
        <taxon>Spariformes</taxon>
        <taxon>Sparidae</taxon>
        <taxon>Sparus</taxon>
    </lineage>
</organism>
<name>A0A671Y3U3_SPAAU</name>